<dbReference type="InterPro" id="IPR041657">
    <property type="entry name" value="HTH_17"/>
</dbReference>
<dbReference type="InterPro" id="IPR010093">
    <property type="entry name" value="SinI_DNA-bd"/>
</dbReference>
<dbReference type="PANTHER" id="PTHR38431:SF1">
    <property type="entry name" value="BLL2305 PROTEIN"/>
    <property type="match status" value="1"/>
</dbReference>
<accession>A0A9D2DQF4</accession>
<dbReference type="NCBIfam" id="TIGR01764">
    <property type="entry name" value="excise"/>
    <property type="match status" value="1"/>
</dbReference>
<organism evidence="3 4">
    <name type="scientific">Candidatus Blautia faecigallinarum</name>
    <dbReference type="NCBI Taxonomy" id="2838488"/>
    <lineage>
        <taxon>Bacteria</taxon>
        <taxon>Bacillati</taxon>
        <taxon>Bacillota</taxon>
        <taxon>Clostridia</taxon>
        <taxon>Lachnospirales</taxon>
        <taxon>Lachnospiraceae</taxon>
        <taxon>Blautia</taxon>
    </lineage>
</organism>
<evidence type="ECO:0000259" key="2">
    <source>
        <dbReference type="Pfam" id="PF12728"/>
    </source>
</evidence>
<dbReference type="Proteomes" id="UP000824041">
    <property type="component" value="Unassembled WGS sequence"/>
</dbReference>
<protein>
    <submittedName>
        <fullName evidence="3">Helix-turn-helix transcriptional regulator</fullName>
    </submittedName>
</protein>
<evidence type="ECO:0000259" key="1">
    <source>
        <dbReference type="Pfam" id="PF12727"/>
    </source>
</evidence>
<dbReference type="GO" id="GO:0003677">
    <property type="term" value="F:DNA binding"/>
    <property type="evidence" value="ECO:0007669"/>
    <property type="project" value="InterPro"/>
</dbReference>
<dbReference type="PANTHER" id="PTHR38431">
    <property type="entry name" value="BLL2305 PROTEIN"/>
    <property type="match status" value="1"/>
</dbReference>
<reference evidence="3" key="2">
    <citation type="submission" date="2021-04" db="EMBL/GenBank/DDBJ databases">
        <authorList>
            <person name="Gilroy R."/>
        </authorList>
    </citation>
    <scope>NUCLEOTIDE SEQUENCE</scope>
    <source>
        <strain evidence="3">14324</strain>
    </source>
</reference>
<sequence>MNKLYTAQEVADRLKIKKTTVYELIKRGELASSKIGKQLRISEEHLEQYLRGGASDAPVLSQEPDFLPESSLLKRDYLLHSSGLILSGQTSPALELLCSQMEVHPQGIPVLQSHINTYNGLYSLYFGKVHVAAVSLPPEEISFLVPGVSLAAVCLYEYPLGFYVRKGNPKGILSVRDLARADVILANREKGSTGRMWLDRELLVSGINPVDISGYRKELVSDLSTAAAVSSGKADAAVGEESAARQSPFLDFVPLADLPAFLVMEADNLEKKGFSALVEIIQSEDFKTGIQNQTGYDVRRTGQILYLK</sequence>
<dbReference type="InterPro" id="IPR024370">
    <property type="entry name" value="PBP_domain"/>
</dbReference>
<dbReference type="Gene3D" id="3.40.190.10">
    <property type="entry name" value="Periplasmic binding protein-like II"/>
    <property type="match status" value="1"/>
</dbReference>
<feature type="domain" description="Helix-turn-helix" evidence="2">
    <location>
        <begin position="4"/>
        <end position="52"/>
    </location>
</feature>
<dbReference type="SUPFAM" id="SSF53850">
    <property type="entry name" value="Periplasmic binding protein-like II"/>
    <property type="match status" value="1"/>
</dbReference>
<name>A0A9D2DQF4_9FIRM</name>
<gene>
    <name evidence="3" type="ORF">IAA21_00590</name>
</gene>
<dbReference type="EMBL" id="DXBU01000007">
    <property type="protein sequence ID" value="HIZ21282.1"/>
    <property type="molecule type" value="Genomic_DNA"/>
</dbReference>
<proteinExistence type="predicted"/>
<dbReference type="AlphaFoldDB" id="A0A9D2DQF4"/>
<comment type="caution">
    <text evidence="3">The sequence shown here is derived from an EMBL/GenBank/DDBJ whole genome shotgun (WGS) entry which is preliminary data.</text>
</comment>
<reference evidence="3" key="1">
    <citation type="journal article" date="2021" name="PeerJ">
        <title>Extensive microbial diversity within the chicken gut microbiome revealed by metagenomics and culture.</title>
        <authorList>
            <person name="Gilroy R."/>
            <person name="Ravi A."/>
            <person name="Getino M."/>
            <person name="Pursley I."/>
            <person name="Horton D.L."/>
            <person name="Alikhan N.F."/>
            <person name="Baker D."/>
            <person name="Gharbi K."/>
            <person name="Hall N."/>
            <person name="Watson M."/>
            <person name="Adriaenssens E.M."/>
            <person name="Foster-Nyarko E."/>
            <person name="Jarju S."/>
            <person name="Secka A."/>
            <person name="Antonio M."/>
            <person name="Oren A."/>
            <person name="Chaudhuri R.R."/>
            <person name="La Ragione R."/>
            <person name="Hildebrand F."/>
            <person name="Pallen M.J."/>
        </authorList>
    </citation>
    <scope>NUCLEOTIDE SEQUENCE</scope>
    <source>
        <strain evidence="3">14324</strain>
    </source>
</reference>
<evidence type="ECO:0000313" key="4">
    <source>
        <dbReference type="Proteomes" id="UP000824041"/>
    </source>
</evidence>
<dbReference type="Pfam" id="PF12728">
    <property type="entry name" value="HTH_17"/>
    <property type="match status" value="1"/>
</dbReference>
<evidence type="ECO:0000313" key="3">
    <source>
        <dbReference type="EMBL" id="HIZ21282.1"/>
    </source>
</evidence>
<feature type="domain" description="PBP" evidence="1">
    <location>
        <begin position="101"/>
        <end position="282"/>
    </location>
</feature>
<dbReference type="Pfam" id="PF12727">
    <property type="entry name" value="PBP_like"/>
    <property type="match status" value="1"/>
</dbReference>